<evidence type="ECO:0000313" key="2">
    <source>
        <dbReference type="EMBL" id="MDC0747878.1"/>
    </source>
</evidence>
<feature type="compositionally biased region" description="Low complexity" evidence="1">
    <location>
        <begin position="11"/>
        <end position="23"/>
    </location>
</feature>
<proteinExistence type="predicted"/>
<dbReference type="Pfam" id="PF19702">
    <property type="entry name" value="DUF6200"/>
    <property type="match status" value="1"/>
</dbReference>
<protein>
    <submittedName>
        <fullName evidence="2">Uncharacterized protein</fullName>
    </submittedName>
</protein>
<comment type="caution">
    <text evidence="2">The sequence shown here is derived from an EMBL/GenBank/DDBJ whole genome shotgun (WGS) entry which is preliminary data.</text>
</comment>
<dbReference type="Proteomes" id="UP001221411">
    <property type="component" value="Unassembled WGS sequence"/>
</dbReference>
<feature type="compositionally biased region" description="Polar residues" evidence="1">
    <location>
        <begin position="1"/>
        <end position="10"/>
    </location>
</feature>
<organism evidence="2 3">
    <name type="scientific">Polyangium mundeleinium</name>
    <dbReference type="NCBI Taxonomy" id="2995306"/>
    <lineage>
        <taxon>Bacteria</taxon>
        <taxon>Pseudomonadati</taxon>
        <taxon>Myxococcota</taxon>
        <taxon>Polyangia</taxon>
        <taxon>Polyangiales</taxon>
        <taxon>Polyangiaceae</taxon>
        <taxon>Polyangium</taxon>
    </lineage>
</organism>
<dbReference type="InterPro" id="IPR045680">
    <property type="entry name" value="DUF6200"/>
</dbReference>
<evidence type="ECO:0000313" key="3">
    <source>
        <dbReference type="Proteomes" id="UP001221411"/>
    </source>
</evidence>
<name>A0ABT5F1B7_9BACT</name>
<dbReference type="EMBL" id="JAQNDO010000001">
    <property type="protein sequence ID" value="MDC0747878.1"/>
    <property type="molecule type" value="Genomic_DNA"/>
</dbReference>
<evidence type="ECO:0000256" key="1">
    <source>
        <dbReference type="SAM" id="MobiDB-lite"/>
    </source>
</evidence>
<gene>
    <name evidence="2" type="ORF">POL67_41485</name>
</gene>
<keyword evidence="3" id="KW-1185">Reference proteome</keyword>
<reference evidence="2 3" key="1">
    <citation type="submission" date="2022-11" db="EMBL/GenBank/DDBJ databases">
        <title>Minimal conservation of predation-associated metabolite biosynthetic gene clusters underscores biosynthetic potential of Myxococcota including descriptions for ten novel species: Archangium lansinium sp. nov., Myxococcus landrumus sp. nov., Nannocystis bai.</title>
        <authorList>
            <person name="Ahearne A."/>
            <person name="Stevens C."/>
            <person name="Dowd S."/>
        </authorList>
    </citation>
    <scope>NUCLEOTIDE SEQUENCE [LARGE SCALE GENOMIC DNA]</scope>
    <source>
        <strain evidence="2 3">RJM3</strain>
    </source>
</reference>
<sequence>MATETVTNTKPAASAAAPSASAAEPIVIDMGKKKRKLVKKLRRGKPNRLMDRIQEVLQEARDAKAIPAGAQPVVIVVREKKNTKYGKMWGLG</sequence>
<accession>A0ABT5F1B7</accession>
<dbReference type="RefSeq" id="WP_271926587.1">
    <property type="nucleotide sequence ID" value="NZ_JAQNDO010000001.1"/>
</dbReference>
<feature type="region of interest" description="Disordered" evidence="1">
    <location>
        <begin position="1"/>
        <end position="24"/>
    </location>
</feature>